<comment type="caution">
    <text evidence="2">The sequence shown here is derived from an EMBL/GenBank/DDBJ whole genome shotgun (WGS) entry which is preliminary data.</text>
</comment>
<evidence type="ECO:0000313" key="3">
    <source>
        <dbReference type="Proteomes" id="UP000759443"/>
    </source>
</evidence>
<dbReference type="InterPro" id="IPR001893">
    <property type="entry name" value="Cys-rich_GLG1_repeat"/>
</dbReference>
<accession>A0ABS4DUW9</accession>
<evidence type="ECO:0000256" key="1">
    <source>
        <dbReference type="SAM" id="SignalP"/>
    </source>
</evidence>
<keyword evidence="3" id="KW-1185">Reference proteome</keyword>
<reference evidence="2 3" key="1">
    <citation type="submission" date="2021-03" db="EMBL/GenBank/DDBJ databases">
        <title>Genomic Encyclopedia of Type Strains, Phase IV (KMG-IV): sequencing the most valuable type-strain genomes for metagenomic binning, comparative biology and taxonomic classification.</title>
        <authorList>
            <person name="Goeker M."/>
        </authorList>
    </citation>
    <scope>NUCLEOTIDE SEQUENCE [LARGE SCALE GENOMIC DNA]</scope>
    <source>
        <strain evidence="2 3">DSM 21600</strain>
    </source>
</reference>
<dbReference type="Proteomes" id="UP000759443">
    <property type="component" value="Unassembled WGS sequence"/>
</dbReference>
<evidence type="ECO:0008006" key="4">
    <source>
        <dbReference type="Google" id="ProtNLM"/>
    </source>
</evidence>
<dbReference type="EMBL" id="JAGGJU010000002">
    <property type="protein sequence ID" value="MBP1849472.1"/>
    <property type="molecule type" value="Genomic_DNA"/>
</dbReference>
<organism evidence="2 3">
    <name type="scientific">Rhizobium halophytocola</name>
    <dbReference type="NCBI Taxonomy" id="735519"/>
    <lineage>
        <taxon>Bacteria</taxon>
        <taxon>Pseudomonadati</taxon>
        <taxon>Pseudomonadota</taxon>
        <taxon>Alphaproteobacteria</taxon>
        <taxon>Hyphomicrobiales</taxon>
        <taxon>Rhizobiaceae</taxon>
        <taxon>Rhizobium/Agrobacterium group</taxon>
        <taxon>Rhizobium</taxon>
    </lineage>
</organism>
<gene>
    <name evidence="2" type="ORF">J2Z17_000893</name>
</gene>
<protein>
    <recommendedName>
        <fullName evidence="4">Cysteine rich repeat-containing protein</fullName>
    </recommendedName>
</protein>
<feature type="chain" id="PRO_5046149790" description="Cysteine rich repeat-containing protein" evidence="1">
    <location>
        <begin position="19"/>
        <end position="79"/>
    </location>
</feature>
<dbReference type="Pfam" id="PF00839">
    <property type="entry name" value="Cys_rich_FGFR"/>
    <property type="match status" value="1"/>
</dbReference>
<keyword evidence="1" id="KW-0732">Signal</keyword>
<sequence>MTRYLTVLFVLVSTAASAAQLSLSDKLELRNNCGADIKALCAGIAPGEGRVMACVKEKKAELSKPCADSMAKMAAKLKG</sequence>
<name>A0ABS4DUW9_9HYPH</name>
<evidence type="ECO:0000313" key="2">
    <source>
        <dbReference type="EMBL" id="MBP1849472.1"/>
    </source>
</evidence>
<feature type="signal peptide" evidence="1">
    <location>
        <begin position="1"/>
        <end position="18"/>
    </location>
</feature>
<dbReference type="RefSeq" id="WP_209942592.1">
    <property type="nucleotide sequence ID" value="NZ_JAGGJU010000002.1"/>
</dbReference>
<proteinExistence type="predicted"/>